<protein>
    <recommendedName>
        <fullName evidence="4">T9SS type B sorting domain-containing protein</fullName>
    </recommendedName>
</protein>
<evidence type="ECO:0000313" key="3">
    <source>
        <dbReference type="Proteomes" id="UP000321222"/>
    </source>
</evidence>
<dbReference type="EMBL" id="CP042831">
    <property type="protein sequence ID" value="QEE48077.1"/>
    <property type="molecule type" value="Genomic_DNA"/>
</dbReference>
<feature type="signal peptide" evidence="1">
    <location>
        <begin position="1"/>
        <end position="19"/>
    </location>
</feature>
<evidence type="ECO:0000313" key="2">
    <source>
        <dbReference type="EMBL" id="QEE48077.1"/>
    </source>
</evidence>
<keyword evidence="1" id="KW-0732">Signal</keyword>
<accession>A0A5B9FTI4</accession>
<evidence type="ECO:0000256" key="1">
    <source>
        <dbReference type="SAM" id="SignalP"/>
    </source>
</evidence>
<reference evidence="2 3" key="1">
    <citation type="submission" date="2019-08" db="EMBL/GenBank/DDBJ databases">
        <title>Flavobacterium alkalisoli sp. nov., isolated from rhizosphere soil of Suaeda salsa.</title>
        <authorList>
            <person name="Sun J.-Q."/>
            <person name="Xu L."/>
        </authorList>
    </citation>
    <scope>NUCLEOTIDE SEQUENCE [LARGE SCALE GENOMIC DNA]</scope>
    <source>
        <strain evidence="2 3">XS-5</strain>
    </source>
</reference>
<dbReference type="RefSeq" id="WP_147581590.1">
    <property type="nucleotide sequence ID" value="NZ_CP042831.1"/>
</dbReference>
<feature type="chain" id="PRO_5023131602" description="T9SS type B sorting domain-containing protein" evidence="1">
    <location>
        <begin position="20"/>
        <end position="2308"/>
    </location>
</feature>
<dbReference type="KEGG" id="fak:FUA48_00320"/>
<proteinExistence type="predicted"/>
<name>A0A5B9FTI4_9FLAO</name>
<organism evidence="2 3">
    <name type="scientific">Flavobacterium alkalisoli</name>
    <dbReference type="NCBI Taxonomy" id="2602769"/>
    <lineage>
        <taxon>Bacteria</taxon>
        <taxon>Pseudomonadati</taxon>
        <taxon>Bacteroidota</taxon>
        <taxon>Flavobacteriia</taxon>
        <taxon>Flavobacteriales</taxon>
        <taxon>Flavobacteriaceae</taxon>
        <taxon>Flavobacterium</taxon>
    </lineage>
</organism>
<dbReference type="Proteomes" id="UP000321222">
    <property type="component" value="Chromosome"/>
</dbReference>
<dbReference type="OrthoDB" id="1247310at2"/>
<evidence type="ECO:0008006" key="4">
    <source>
        <dbReference type="Google" id="ProtNLM"/>
    </source>
</evidence>
<sequence length="2308" mass="234137">MKKLLSALVLLLGAAAANAQVGIGTSSPNASAQLEIVSDDKGILIPRVSLTGTTDSTTITNGNIETLLVYNTAETADVVPSYYYWYNNRWNRILTDQDLFVETVTTLIDNGDNTYTYTSEDGTVTVISVPSDIITTLVYSQINNTLTYTNEEGIATVINVEQLVRNAETITTLVDNNDGTITYTPESGLSVTIDIAQIVTDYQSVTSIIANVAAGTITFTDENGVATVINISDFVSQYETVTTLVNNGDGTYTYTNEAGTTTTITNTTNTALAVVGNDLVLTDSEGNTVNVPLNTINTTNVSFTIVGNELVLTDSNGNTTVIDLSDINIVTTLVNNGDGTYTYTNEGGATTTITNTTNANLAVTGGNLVLTDSEGNTVDVPLNTINTTNVSFTIVGGELVLTDSNGGTTTVDLTDINIVTTLVNNGDGTITFTDETGTATNLDLSTIIDGYETVTTLTADSAAGTLTYMDEDGNNTVVDITAYITAHETVTTLVNNGDGTYTYTNEGGATTTITNTTNANLAVTGGNLVLTDSEGNTTTISLSDINVVTTLVNNLDGTYTYTNEEGNDVTIDTNGLTITELNGVYTFTAADGSVIDTIDTNASALAYDNTASGLTAGTVQAALDEVVTALDDVNDAAATVNLIDNNDGSVTLVKADGTQVAVAKADITANGDGTYTFTNNDGSDVTIDTNGLTITELNGVYTFTAADGSVIDTIDTNASALAYDNTASGLTAGTVQAALDEVVTALDDVNDAAATVNLIDNNDGSVTLVKADGTQVAVAKADITANGDGTYTFTNNDGSDVTIDTNGLTITELNGVYTFTAADGSVIDTIDTNASALAYDNTASGLTAGTVQAALDEVVTALDDVNDAAATVNLIDNNDGSVTLVKADGTQVAVAKADITANGDGTYTFTNNDGSDVTIDTNGLTITELNGVYTFTAADGSVIDTIDTNASALAYDNTASGLTAGTVQAALDEVVTALDDVNDAAATVNLIDNNDGSVTLVKADGTQVAVAKADITANGDGTYTFTNNDGSDVTIDTNGLTITELNGVYTFTAADGSVIDTIDTNASALAYDNTASGLTAGTVQAALDEVVTALDDVNDAAATVNLIDNNDGSVTLVKADGTQVAVAKADITANGDGTYTFTNNDGSDVTIDTNGLTITELNGVYTFTAADGSVIDTIDTNASALAYDNTASGLTAGTVQAALDEVVTALDDVNDAAATVNLIDNNDGSVTLVKADGTQVAVAKADITANGDGTYTFTNNDGSDVTIDTNGLTITELNGVYTFTAADGSVIDTIDTNASALAYDNTASGLTAGTVQAALDEVVTAIDDVNDAAATVNLIDNNDGSVTLVKADGTQVAVAKADITANGDGTYTFTNNDGSDVTIDTNGLTITELNGVYTFTAADGSVIDTIDTNASALAYDNTASGLTAGTVQAALDEVVTALDDVNDAAATVNLIDNNDGSVTLVKADGTQVAVAKADITANGDGTYTFTNNDGSDVTIDTNGLTITELNGVYTFTAADGSVIDTIDTNASALAYDNTASGLTAGTVQAALDEVVTAIDDVNDAAATVNLIDNNDGSVTLVKADGTQVAVAKADITANGDGTYTFTNNDGSDVTIDTNGLTITELNGVYTFTAADGSVIDTIDTNASALAYDNTASGLTAGTVQAALDEVVTALDDVNDAAATVNLIDNNDGSVTLVKADGTQVAVAKADITANGDGTYTFTNNDGSDVTIDTNGLTITELNGVYTFTAADGSVIDTIDTNASALAYDNTASGLTAGTVQAALDEVVTALDDVNDAAATVNLIDNNDGSVTLVKADGTQVAVAKADITANGDGTYTFTNNDGSDVTIDTNGLTITELNGVYTFTAADGSVIDTIDTNASALAYDNTASGLTAGTVQAALDEVVTAIDDVNDAAATVNLIDNNDGSVTLVKADGTQVAVAKADITANGDGTYTFTNNDGSDVTIDTNGLTITELNGVYTFTAADGSVIDTIDTNASALAYDNTASGLTAGTVQAALDEVVTALDDVNDAAATVNLIDNNDGSVTLVKADGTQVAVAKADITANGDGTYTFTNNDGSDVTIDTNGLTITELNGVYTFTAADGSVIDTIDTNASALAYDNTASGLTAGTVQAALDEVVTALDDVNDAAATVNLIDNNDGSVTLVKADGTQVAVAKADITANGDGTYTFTNNDGSDVTIDTNGLTITELNGVYTFTAADGSVIDTIDTNASALAYDNTASGLTAGTVQAALDEVVTALDDVNDAAATVNLIDNNDGSVTLVKADGTQVAVAKADITANGTVPIPLPTTTDRM</sequence>
<gene>
    <name evidence="2" type="ORF">FUA48_00320</name>
</gene>
<keyword evidence="3" id="KW-1185">Reference proteome</keyword>